<dbReference type="CDD" id="cd02980">
    <property type="entry name" value="TRX_Fd_family"/>
    <property type="match status" value="1"/>
</dbReference>
<gene>
    <name evidence="1" type="ORF">NCTC949_01497</name>
</gene>
<dbReference type="AlphaFoldDB" id="A0AB38VT07"/>
<name>A0AB38VT07_9CORY</name>
<reference evidence="1 2" key="1">
    <citation type="submission" date="2018-12" db="EMBL/GenBank/DDBJ databases">
        <authorList>
            <consortium name="Pathogen Informatics"/>
        </authorList>
    </citation>
    <scope>NUCLEOTIDE SEQUENCE [LARGE SCALE GENOMIC DNA]</scope>
    <source>
        <strain evidence="1 2">NCTC949</strain>
    </source>
</reference>
<accession>A0AB38VT07</accession>
<dbReference type="EC" id="1.6.99.3" evidence="1"/>
<organism evidence="1 2">
    <name type="scientific">Corynebacterium kutscheri</name>
    <dbReference type="NCBI Taxonomy" id="35755"/>
    <lineage>
        <taxon>Bacteria</taxon>
        <taxon>Bacillati</taxon>
        <taxon>Actinomycetota</taxon>
        <taxon>Actinomycetes</taxon>
        <taxon>Mycobacteriales</taxon>
        <taxon>Corynebacteriaceae</taxon>
        <taxon>Corynebacterium</taxon>
    </lineage>
</organism>
<dbReference type="InterPro" id="IPR036249">
    <property type="entry name" value="Thioredoxin-like_sf"/>
</dbReference>
<dbReference type="Proteomes" id="UP000271380">
    <property type="component" value="Chromosome"/>
</dbReference>
<sequence length="246" mass="26984">MISNNPTGILIVHATGLDESKTATYQAIAQRYRAQNPGAIIEVCVLSAPGITLGQALTNLQEHKVAAVRIIAPEHDSDRTRISWIRRIAKHWYVQQENPPSIAVYTSKIQESALLAAIEDADSQPDSRKTQTVTTAAPLLSPAWEKVPNFTRHVLICRGPRCSALGADATASALAEEYARLGLSDDEVLITQTGCLFPCSLGPVMAVYPEGIWYEYVDEKLVRRIVTQHLCDDTPLVEHCARDLNA</sequence>
<evidence type="ECO:0000313" key="2">
    <source>
        <dbReference type="Proteomes" id="UP000271380"/>
    </source>
</evidence>
<evidence type="ECO:0000313" key="1">
    <source>
        <dbReference type="EMBL" id="VEH07022.1"/>
    </source>
</evidence>
<proteinExistence type="predicted"/>
<dbReference type="Gene3D" id="3.40.30.10">
    <property type="entry name" value="Glutaredoxin"/>
    <property type="match status" value="1"/>
</dbReference>
<keyword evidence="1" id="KW-0560">Oxidoreductase</keyword>
<dbReference type="EMBL" id="LR134377">
    <property type="protein sequence ID" value="VEH07022.1"/>
    <property type="molecule type" value="Genomic_DNA"/>
</dbReference>
<dbReference type="GO" id="GO:0016491">
    <property type="term" value="F:oxidoreductase activity"/>
    <property type="evidence" value="ECO:0007669"/>
    <property type="project" value="UniProtKB-KW"/>
</dbReference>
<dbReference type="RefSeq" id="WP_126316883.1">
    <property type="nucleotide sequence ID" value="NZ_JBHOLU010000007.1"/>
</dbReference>
<protein>
    <submittedName>
        <fullName evidence="1">NADH:ubiquinone oxidoreductase</fullName>
        <ecNumber evidence="1">1.6.99.3</ecNumber>
    </submittedName>
</protein>
<dbReference type="SUPFAM" id="SSF52833">
    <property type="entry name" value="Thioredoxin-like"/>
    <property type="match status" value="1"/>
</dbReference>